<keyword evidence="5 7" id="KW-0687">Ribonucleoprotein</keyword>
<dbReference type="PANTHER" id="PTHR17039">
    <property type="entry name" value="U3 SMALL NUCLEOLAR RIBONUCLEOPROTEIN PROTEIN MPP10"/>
    <property type="match status" value="1"/>
</dbReference>
<dbReference type="GO" id="GO:0032040">
    <property type="term" value="C:small-subunit processome"/>
    <property type="evidence" value="ECO:0007669"/>
    <property type="project" value="TreeGrafter"/>
</dbReference>
<reference evidence="10" key="1">
    <citation type="submission" date="2025-08" db="UniProtKB">
        <authorList>
            <consortium name="RefSeq"/>
        </authorList>
    </citation>
    <scope>IDENTIFICATION</scope>
    <source>
        <tissue evidence="10">Gonads</tissue>
    </source>
</reference>
<dbReference type="PANTHER" id="PTHR17039:SF0">
    <property type="entry name" value="U3 SMALL NUCLEOLAR RIBONUCLEOPROTEIN PROTEIN MPP10"/>
    <property type="match status" value="1"/>
</dbReference>
<comment type="function">
    <text evidence="7">Involved in nucleolar processing of pre-18S ribosomal RNA.</text>
</comment>
<sequence>MAAPSGSSVEDVLNRVSAQTKRLDSFLSIQNEVADELRSSTKLLYDYSKSIETCKTGSESLPELIIDNFDDEQVWQELELHNDSAVSDLLSCVAKSLASKSNLSFAIHKNEETSNKRNIGKPPYQNRIKKSFPIDEEVSSEENDGDIELDQFQSQSHSDDSDADLKHVLEKAGANVYSRDDSESEGDVMEYEHEEDGEQEERQEDTDSDPEITFRTQPKLKKRQQRNDIGKAKRIRKSVVDDKFFKLSEMEVFLEQEDAREERKRRQESGQGDQQEEEEKEDDIDLFENIESDGEASEGDIMYADFFDQPSSQVSNKQNISIEEEDQIEEEEEDVDSGDLDQDDENVEGTDEEREIQTRVQSGRDLFAASDSSEGEDIGDIFGGKKIHEKSSFEKRQEKLKERISELEETALAQKPWQLTGETTATARPENSLLQEDLEFEHTTRLAPVITEEKTASLESVIKQRIKDQAFDDVERKIKPTEDAFQYKKRITLDQEKSKQSLGEIYEQEYLKQVQETEEDKTDPQHEDIKKMMQSLFIKLDALSNFHYTPKPAVPEVKIVSNMPSIVMEEVAPLSASSAALLAPEEIQEKPKGDVKGKSEATDTDRKHERRLKKKVKRLKEKEKKKRQKLIEKLKPGLSNKHSKKKALKELEKQEKSSKNLTVIQEDKSRKAGLTSSKAFFTQLQEEAKTQIRIHKTSRNEMIKAKANTAAKLIL</sequence>
<accession>A0A1S3JEI3</accession>
<dbReference type="GO" id="GO:0005732">
    <property type="term" value="C:sno(s)RNA-containing ribonucleoprotein complex"/>
    <property type="evidence" value="ECO:0007669"/>
    <property type="project" value="UniProtKB-UniRule"/>
</dbReference>
<dbReference type="GO" id="GO:0006364">
    <property type="term" value="P:rRNA processing"/>
    <property type="evidence" value="ECO:0007669"/>
    <property type="project" value="UniProtKB-KW"/>
</dbReference>
<dbReference type="KEGG" id="lak:106172213"/>
<dbReference type="RefSeq" id="XP_013408299.1">
    <property type="nucleotide sequence ID" value="XM_013552845.1"/>
</dbReference>
<evidence type="ECO:0000256" key="5">
    <source>
        <dbReference type="ARBA" id="ARBA00023274"/>
    </source>
</evidence>
<dbReference type="GO" id="GO:0034457">
    <property type="term" value="C:Mpp10 complex"/>
    <property type="evidence" value="ECO:0007669"/>
    <property type="project" value="UniProtKB-UniRule"/>
</dbReference>
<evidence type="ECO:0000256" key="1">
    <source>
        <dbReference type="ARBA" id="ARBA00004604"/>
    </source>
</evidence>
<feature type="region of interest" description="Disordered" evidence="8">
    <location>
        <begin position="250"/>
        <end position="383"/>
    </location>
</feature>
<evidence type="ECO:0000256" key="4">
    <source>
        <dbReference type="ARBA" id="ARBA00023242"/>
    </source>
</evidence>
<feature type="compositionally biased region" description="Acidic residues" evidence="8">
    <location>
        <begin position="134"/>
        <end position="149"/>
    </location>
</feature>
<protein>
    <recommendedName>
        <fullName evidence="7">U3 small nucleolar ribonucleoprotein protein MPP10</fullName>
    </recommendedName>
</protein>
<dbReference type="Proteomes" id="UP000085678">
    <property type="component" value="Unplaced"/>
</dbReference>
<dbReference type="STRING" id="7574.A0A1S3JEI3"/>
<keyword evidence="2 7" id="KW-0690">Ribosome biogenesis</keyword>
<feature type="region of interest" description="Disordered" evidence="8">
    <location>
        <begin position="585"/>
        <end position="664"/>
    </location>
</feature>
<dbReference type="FunCoup" id="A0A1S3JEI3">
    <property type="interactions" value="1822"/>
</dbReference>
<proteinExistence type="inferred from homology"/>
<evidence type="ECO:0000256" key="3">
    <source>
        <dbReference type="ARBA" id="ARBA00022552"/>
    </source>
</evidence>
<evidence type="ECO:0000313" key="10">
    <source>
        <dbReference type="RefSeq" id="XP_013408299.1"/>
    </source>
</evidence>
<feature type="compositionally biased region" description="Basic and acidic residues" evidence="8">
    <location>
        <begin position="587"/>
        <end position="607"/>
    </location>
</feature>
<keyword evidence="9" id="KW-1185">Reference proteome</keyword>
<organism evidence="9 10">
    <name type="scientific">Lingula anatina</name>
    <name type="common">Brachiopod</name>
    <name type="synonym">Lingula unguis</name>
    <dbReference type="NCBI Taxonomy" id="7574"/>
    <lineage>
        <taxon>Eukaryota</taxon>
        <taxon>Metazoa</taxon>
        <taxon>Spiralia</taxon>
        <taxon>Lophotrochozoa</taxon>
        <taxon>Brachiopoda</taxon>
        <taxon>Linguliformea</taxon>
        <taxon>Lingulata</taxon>
        <taxon>Lingulida</taxon>
        <taxon>Linguloidea</taxon>
        <taxon>Lingulidae</taxon>
        <taxon>Lingula</taxon>
    </lineage>
</organism>
<feature type="compositionally biased region" description="Acidic residues" evidence="8">
    <location>
        <begin position="322"/>
        <end position="354"/>
    </location>
</feature>
<dbReference type="PIRSF" id="PIRSF017300">
    <property type="entry name" value="snoRNP_Mpp10"/>
    <property type="match status" value="1"/>
</dbReference>
<evidence type="ECO:0000313" key="9">
    <source>
        <dbReference type="Proteomes" id="UP000085678"/>
    </source>
</evidence>
<dbReference type="InParanoid" id="A0A1S3JEI3"/>
<feature type="compositionally biased region" description="Acidic residues" evidence="8">
    <location>
        <begin position="182"/>
        <end position="210"/>
    </location>
</feature>
<dbReference type="InterPro" id="IPR012173">
    <property type="entry name" value="Mpp10"/>
</dbReference>
<dbReference type="OrthoDB" id="445326at2759"/>
<feature type="compositionally biased region" description="Basic and acidic residues" evidence="8">
    <location>
        <begin position="648"/>
        <end position="658"/>
    </location>
</feature>
<feature type="region of interest" description="Disordered" evidence="8">
    <location>
        <begin position="114"/>
        <end position="233"/>
    </location>
</feature>
<dbReference type="AlphaFoldDB" id="A0A1S3JEI3"/>
<comment type="similarity">
    <text evidence="6 7">Belongs to the MPP10 family.</text>
</comment>
<feature type="compositionally biased region" description="Polar residues" evidence="8">
    <location>
        <begin position="309"/>
        <end position="321"/>
    </location>
</feature>
<keyword evidence="4 7" id="KW-0539">Nucleus</keyword>
<feature type="compositionally biased region" description="Basic residues" evidence="8">
    <location>
        <begin position="608"/>
        <end position="628"/>
    </location>
</feature>
<evidence type="ECO:0000256" key="6">
    <source>
        <dbReference type="ARBA" id="ARBA00029455"/>
    </source>
</evidence>
<comment type="subcellular location">
    <subcellularLocation>
        <location evidence="1 7">Nucleus</location>
        <location evidence="1 7">Nucleolus</location>
    </subcellularLocation>
</comment>
<evidence type="ECO:0000256" key="2">
    <source>
        <dbReference type="ARBA" id="ARBA00022517"/>
    </source>
</evidence>
<dbReference type="GeneID" id="106172213"/>
<feature type="compositionally biased region" description="Basic and acidic residues" evidence="8">
    <location>
        <begin position="157"/>
        <end position="170"/>
    </location>
</feature>
<feature type="compositionally biased region" description="Acidic residues" evidence="8">
    <location>
        <begin position="274"/>
        <end position="298"/>
    </location>
</feature>
<evidence type="ECO:0000256" key="8">
    <source>
        <dbReference type="SAM" id="MobiDB-lite"/>
    </source>
</evidence>
<dbReference type="Pfam" id="PF04006">
    <property type="entry name" value="Mpp10"/>
    <property type="match status" value="1"/>
</dbReference>
<evidence type="ECO:0000256" key="7">
    <source>
        <dbReference type="PIRNR" id="PIRNR017300"/>
    </source>
</evidence>
<name>A0A1S3JEI3_LINAN</name>
<keyword evidence="3 7" id="KW-0698">rRNA processing</keyword>
<gene>
    <name evidence="10" type="primary">LOC106172213</name>
</gene>